<evidence type="ECO:0000313" key="1">
    <source>
        <dbReference type="EMBL" id="CAI0545820.1"/>
    </source>
</evidence>
<protein>
    <submittedName>
        <fullName evidence="1">Uncharacterized protein</fullName>
    </submittedName>
</protein>
<proteinExistence type="predicted"/>
<comment type="caution">
    <text evidence="1">The sequence shown here is derived from an EMBL/GenBank/DDBJ whole genome shotgun (WGS) entry which is preliminary data.</text>
</comment>
<gene>
    <name evidence="1" type="ORF">LITE_LOCUS43722</name>
</gene>
<dbReference type="EMBL" id="CAMGYJ010000009">
    <property type="protein sequence ID" value="CAI0545820.1"/>
    <property type="molecule type" value="Genomic_DNA"/>
</dbReference>
<evidence type="ECO:0000313" key="2">
    <source>
        <dbReference type="Proteomes" id="UP001154282"/>
    </source>
</evidence>
<reference evidence="1" key="1">
    <citation type="submission" date="2022-08" db="EMBL/GenBank/DDBJ databases">
        <authorList>
            <person name="Gutierrez-Valencia J."/>
        </authorList>
    </citation>
    <scope>NUCLEOTIDE SEQUENCE</scope>
</reference>
<dbReference type="Proteomes" id="UP001154282">
    <property type="component" value="Unassembled WGS sequence"/>
</dbReference>
<dbReference type="AlphaFoldDB" id="A0AAV0QKY3"/>
<sequence>MAKRLIPAFNRILVEKTVPPSKTTAGILLPEKTSKVNHQPSIAPLPVLFFSFNLWSSSAADPFACPLISTSAVIVPSRSLFILLATSSSFYVRISFTAGRYCLSDRIRAVGSS</sequence>
<keyword evidence="2" id="KW-1185">Reference proteome</keyword>
<accession>A0AAV0QKY3</accession>
<name>A0AAV0QKY3_9ROSI</name>
<organism evidence="1 2">
    <name type="scientific">Linum tenue</name>
    <dbReference type="NCBI Taxonomy" id="586396"/>
    <lineage>
        <taxon>Eukaryota</taxon>
        <taxon>Viridiplantae</taxon>
        <taxon>Streptophyta</taxon>
        <taxon>Embryophyta</taxon>
        <taxon>Tracheophyta</taxon>
        <taxon>Spermatophyta</taxon>
        <taxon>Magnoliopsida</taxon>
        <taxon>eudicotyledons</taxon>
        <taxon>Gunneridae</taxon>
        <taxon>Pentapetalae</taxon>
        <taxon>rosids</taxon>
        <taxon>fabids</taxon>
        <taxon>Malpighiales</taxon>
        <taxon>Linaceae</taxon>
        <taxon>Linum</taxon>
    </lineage>
</organism>